<organism evidence="1 2">
    <name type="scientific">Eiseniibacteriota bacterium</name>
    <dbReference type="NCBI Taxonomy" id="2212470"/>
    <lineage>
        <taxon>Bacteria</taxon>
        <taxon>Candidatus Eiseniibacteriota</taxon>
    </lineage>
</organism>
<reference evidence="1" key="1">
    <citation type="submission" date="2021-05" db="EMBL/GenBank/DDBJ databases">
        <title>Energy efficiency and biological interactions define the core microbiome of deep oligotrophic groundwater.</title>
        <authorList>
            <person name="Mehrshad M."/>
            <person name="Lopez-Fernandez M."/>
            <person name="Bell E."/>
            <person name="Bernier-Latmani R."/>
            <person name="Bertilsson S."/>
            <person name="Dopson M."/>
        </authorList>
    </citation>
    <scope>NUCLEOTIDE SEQUENCE</scope>
    <source>
        <strain evidence="1">Modern_marine.mb.64</strain>
    </source>
</reference>
<name>A0A948RV39_UNCEI</name>
<accession>A0A948RV39</accession>
<dbReference type="AlphaFoldDB" id="A0A948RV39"/>
<comment type="caution">
    <text evidence="1">The sequence shown here is derived from an EMBL/GenBank/DDBJ whole genome shotgun (WGS) entry which is preliminary data.</text>
</comment>
<dbReference type="EMBL" id="JAHJDP010000010">
    <property type="protein sequence ID" value="MBU2689517.1"/>
    <property type="molecule type" value="Genomic_DNA"/>
</dbReference>
<protein>
    <submittedName>
        <fullName evidence="1">Uncharacterized protein</fullName>
    </submittedName>
</protein>
<proteinExistence type="predicted"/>
<evidence type="ECO:0000313" key="1">
    <source>
        <dbReference type="EMBL" id="MBU2689517.1"/>
    </source>
</evidence>
<dbReference type="Proteomes" id="UP000777784">
    <property type="component" value="Unassembled WGS sequence"/>
</dbReference>
<sequence length="75" mass="8103">MQYEKRVLHVDALACPRCSTSAETVRMVVLTFLTDPKVVGKILRHLGLAATAPALSPARPSDPPINVNVPISRIV</sequence>
<gene>
    <name evidence="1" type="ORF">KJ970_01195</name>
</gene>
<evidence type="ECO:0000313" key="2">
    <source>
        <dbReference type="Proteomes" id="UP000777784"/>
    </source>
</evidence>